<dbReference type="EMBL" id="CP003199">
    <property type="protein sequence ID" value="AEW45973.2"/>
    <property type="molecule type" value="Genomic_DNA"/>
</dbReference>
<dbReference type="HOGENOM" id="CLU_1239060_0_0_14"/>
<gene>
    <name evidence="1" type="ordered locus">MHC_05595</name>
</gene>
<evidence type="ECO:0000313" key="1">
    <source>
        <dbReference type="EMBL" id="AEW45973.2"/>
    </source>
</evidence>
<dbReference type="Proteomes" id="UP000009135">
    <property type="component" value="Chromosome"/>
</dbReference>
<dbReference type="AlphaFoldDB" id="H6N8K1"/>
<evidence type="ECO:0000313" key="2">
    <source>
        <dbReference type="Proteomes" id="UP000009135"/>
    </source>
</evidence>
<reference evidence="1 2" key="1">
    <citation type="journal article" date="2012" name="J. Bacteriol.">
        <title>Complete genome sequence of Mycoplasma haemocanis strain Illinois.</title>
        <authorList>
            <person name="do Nascimento N.C."/>
            <person name="Guimaraes A.M."/>
            <person name="Santos A.P."/>
            <person name="Sanmiguel P.J."/>
            <person name="Messick J.B."/>
        </authorList>
    </citation>
    <scope>NUCLEOTIDE SEQUENCE [LARGE SCALE GENOMIC DNA]</scope>
    <source>
        <strain evidence="1 2">Illinois</strain>
    </source>
</reference>
<protein>
    <submittedName>
        <fullName evidence="1">Uncharacterized protein</fullName>
    </submittedName>
</protein>
<proteinExistence type="predicted"/>
<dbReference type="STRING" id="1111676.MHC_05595"/>
<organism evidence="1 2">
    <name type="scientific">Mycoplasma haemocanis (strain Illinois)</name>
    <dbReference type="NCBI Taxonomy" id="1111676"/>
    <lineage>
        <taxon>Bacteria</taxon>
        <taxon>Bacillati</taxon>
        <taxon>Mycoplasmatota</taxon>
        <taxon>Mollicutes</taxon>
        <taxon>Mycoplasmataceae</taxon>
        <taxon>Mycoplasma</taxon>
    </lineage>
</organism>
<sequence length="213" mass="25409">MGLTRFFKILFVKACYFLSMRRSIRGEMSYCFGKSKFKGGNLSALIFGEYEDEILILASFIFISSSFMCKRKGERNFDFDWKSYFDIFSYKHNNSFILCAIRYLLDKNEIVNNRELITRACSDLKDNFHDQYLYSIVYRKAKELNQDIDLDKYLTLLDIVLKINRIYKKEVPKDSSKVMELVDNTWDWKNKVFEIFGNKSEYVIFSFFVNLNS</sequence>
<accession>H6N8K1</accession>
<dbReference type="KEGG" id="mhe:MHC_05595"/>
<name>H6N8K1_MYCHN</name>
<keyword evidence="2" id="KW-1185">Reference proteome</keyword>